<dbReference type="AlphaFoldDB" id="A0A645JCF9"/>
<organism evidence="2">
    <name type="scientific">bioreactor metagenome</name>
    <dbReference type="NCBI Taxonomy" id="1076179"/>
    <lineage>
        <taxon>unclassified sequences</taxon>
        <taxon>metagenomes</taxon>
        <taxon>ecological metagenomes</taxon>
    </lineage>
</organism>
<dbReference type="EMBL" id="VSSQ01137051">
    <property type="protein sequence ID" value="MPN61017.1"/>
    <property type="molecule type" value="Genomic_DNA"/>
</dbReference>
<dbReference type="InterPro" id="IPR029044">
    <property type="entry name" value="Nucleotide-diphossugar_trans"/>
</dbReference>
<name>A0A645JCF9_9ZZZZ</name>
<feature type="domain" description="MannoseP isomerase/GMP-like beta-helix" evidence="1">
    <location>
        <begin position="2"/>
        <end position="40"/>
    </location>
</feature>
<sequence>MSDDKLVVLQGLEDYIVAESDNVLLICKKSEEQRIKHFVTDVKFRYGDEYV</sequence>
<reference evidence="2" key="1">
    <citation type="submission" date="2019-08" db="EMBL/GenBank/DDBJ databases">
        <authorList>
            <person name="Kucharzyk K."/>
            <person name="Murdoch R.W."/>
            <person name="Higgins S."/>
            <person name="Loffler F."/>
        </authorList>
    </citation>
    <scope>NUCLEOTIDE SEQUENCE</scope>
</reference>
<comment type="caution">
    <text evidence="2">The sequence shown here is derived from an EMBL/GenBank/DDBJ whole genome shotgun (WGS) entry which is preliminary data.</text>
</comment>
<proteinExistence type="predicted"/>
<evidence type="ECO:0000313" key="2">
    <source>
        <dbReference type="EMBL" id="MPN61017.1"/>
    </source>
</evidence>
<dbReference type="Pfam" id="PF22640">
    <property type="entry name" value="ManC_GMP_beta-helix"/>
    <property type="match status" value="1"/>
</dbReference>
<evidence type="ECO:0000259" key="1">
    <source>
        <dbReference type="Pfam" id="PF22640"/>
    </source>
</evidence>
<gene>
    <name evidence="2" type="ORF">SDC9_208751</name>
</gene>
<dbReference type="Gene3D" id="3.90.550.10">
    <property type="entry name" value="Spore Coat Polysaccharide Biosynthesis Protein SpsA, Chain A"/>
    <property type="match status" value="1"/>
</dbReference>
<protein>
    <recommendedName>
        <fullName evidence="1">MannoseP isomerase/GMP-like beta-helix domain-containing protein</fullName>
    </recommendedName>
</protein>
<dbReference type="InterPro" id="IPR054566">
    <property type="entry name" value="ManC/GMP-like_b-helix"/>
</dbReference>
<dbReference type="SUPFAM" id="SSF159283">
    <property type="entry name" value="Guanosine diphospho-D-mannose pyrophosphorylase/mannose-6-phosphate isomerase linker domain"/>
    <property type="match status" value="1"/>
</dbReference>
<accession>A0A645JCF9</accession>